<proteinExistence type="predicted"/>
<comment type="caution">
    <text evidence="1">The sequence shown here is derived from an EMBL/GenBank/DDBJ whole genome shotgun (WGS) entry which is preliminary data.</text>
</comment>
<dbReference type="EMBL" id="VSSQ01122356">
    <property type="protein sequence ID" value="MPN54282.1"/>
    <property type="molecule type" value="Genomic_DNA"/>
</dbReference>
<protein>
    <submittedName>
        <fullName evidence="1">Uncharacterized protein</fullName>
    </submittedName>
</protein>
<name>A0A645ITW0_9ZZZZ</name>
<sequence length="69" mass="7379">MNHQDIGIACLGSVNGRSGTQSHDFDFDTLGLFEFGQQIIQKTGIAGGSRCCQNDFPFRFGWCCGSGSG</sequence>
<accession>A0A645ITW0</accession>
<dbReference type="AlphaFoldDB" id="A0A645ITW0"/>
<gene>
    <name evidence="1" type="ORF">SDC9_201952</name>
</gene>
<reference evidence="1" key="1">
    <citation type="submission" date="2019-08" db="EMBL/GenBank/DDBJ databases">
        <authorList>
            <person name="Kucharzyk K."/>
            <person name="Murdoch R.W."/>
            <person name="Higgins S."/>
            <person name="Loffler F."/>
        </authorList>
    </citation>
    <scope>NUCLEOTIDE SEQUENCE</scope>
</reference>
<evidence type="ECO:0000313" key="1">
    <source>
        <dbReference type="EMBL" id="MPN54282.1"/>
    </source>
</evidence>
<organism evidence="1">
    <name type="scientific">bioreactor metagenome</name>
    <dbReference type="NCBI Taxonomy" id="1076179"/>
    <lineage>
        <taxon>unclassified sequences</taxon>
        <taxon>metagenomes</taxon>
        <taxon>ecological metagenomes</taxon>
    </lineage>
</organism>